<keyword evidence="3" id="KW-1185">Reference proteome</keyword>
<feature type="region of interest" description="Disordered" evidence="1">
    <location>
        <begin position="1"/>
        <end position="23"/>
    </location>
</feature>
<protein>
    <submittedName>
        <fullName evidence="2">Uncharacterized protein</fullName>
    </submittedName>
</protein>
<dbReference type="AlphaFoldDB" id="A0A0D7ALX7"/>
<evidence type="ECO:0000256" key="1">
    <source>
        <dbReference type="SAM" id="MobiDB-lite"/>
    </source>
</evidence>
<evidence type="ECO:0000313" key="2">
    <source>
        <dbReference type="EMBL" id="KIY52870.1"/>
    </source>
</evidence>
<organism evidence="2 3">
    <name type="scientific">Fistulina hepatica ATCC 64428</name>
    <dbReference type="NCBI Taxonomy" id="1128425"/>
    <lineage>
        <taxon>Eukaryota</taxon>
        <taxon>Fungi</taxon>
        <taxon>Dikarya</taxon>
        <taxon>Basidiomycota</taxon>
        <taxon>Agaricomycotina</taxon>
        <taxon>Agaricomycetes</taxon>
        <taxon>Agaricomycetidae</taxon>
        <taxon>Agaricales</taxon>
        <taxon>Fistulinaceae</taxon>
        <taxon>Fistulina</taxon>
    </lineage>
</organism>
<feature type="compositionally biased region" description="Polar residues" evidence="1">
    <location>
        <begin position="10"/>
        <end position="23"/>
    </location>
</feature>
<evidence type="ECO:0000313" key="3">
    <source>
        <dbReference type="Proteomes" id="UP000054144"/>
    </source>
</evidence>
<gene>
    <name evidence="2" type="ORF">FISHEDRAFT_69336</name>
</gene>
<dbReference type="EMBL" id="KN881629">
    <property type="protein sequence ID" value="KIY52870.1"/>
    <property type="molecule type" value="Genomic_DNA"/>
</dbReference>
<accession>A0A0D7ALX7</accession>
<feature type="compositionally biased region" description="Basic and acidic residues" evidence="1">
    <location>
        <begin position="44"/>
        <end position="58"/>
    </location>
</feature>
<sequence>MAAERAVNVAVSSSPTPTDNPPASSVFSVTGYLSNNFLAPSHRNLNDSKDALHPERYTNEASRSTLPPRPRYPSRINLLTHLGQQFDDNKASLRAPVIIG</sequence>
<feature type="region of interest" description="Disordered" evidence="1">
    <location>
        <begin position="42"/>
        <end position="73"/>
    </location>
</feature>
<proteinExistence type="predicted"/>
<reference evidence="2 3" key="1">
    <citation type="journal article" date="2015" name="Fungal Genet. Biol.">
        <title>Evolution of novel wood decay mechanisms in Agaricales revealed by the genome sequences of Fistulina hepatica and Cylindrobasidium torrendii.</title>
        <authorList>
            <person name="Floudas D."/>
            <person name="Held B.W."/>
            <person name="Riley R."/>
            <person name="Nagy L.G."/>
            <person name="Koehler G."/>
            <person name="Ransdell A.S."/>
            <person name="Younus H."/>
            <person name="Chow J."/>
            <person name="Chiniquy J."/>
            <person name="Lipzen A."/>
            <person name="Tritt A."/>
            <person name="Sun H."/>
            <person name="Haridas S."/>
            <person name="LaButti K."/>
            <person name="Ohm R.A."/>
            <person name="Kues U."/>
            <person name="Blanchette R.A."/>
            <person name="Grigoriev I.V."/>
            <person name="Minto R.E."/>
            <person name="Hibbett D.S."/>
        </authorList>
    </citation>
    <scope>NUCLEOTIDE SEQUENCE [LARGE SCALE GENOMIC DNA]</scope>
    <source>
        <strain evidence="2 3">ATCC 64428</strain>
    </source>
</reference>
<dbReference type="Proteomes" id="UP000054144">
    <property type="component" value="Unassembled WGS sequence"/>
</dbReference>
<name>A0A0D7ALX7_9AGAR</name>